<proteinExistence type="predicted"/>
<dbReference type="AlphaFoldDB" id="A0A1B6KH18"/>
<dbReference type="SUPFAM" id="SSF53335">
    <property type="entry name" value="S-adenosyl-L-methionine-dependent methyltransferases"/>
    <property type="match status" value="1"/>
</dbReference>
<dbReference type="PANTHER" id="PTHR34009">
    <property type="entry name" value="PROTEIN STAR"/>
    <property type="match status" value="1"/>
</dbReference>
<protein>
    <recommendedName>
        <fullName evidence="2">Methyltransferase FkbM domain-containing protein</fullName>
    </recommendedName>
</protein>
<gene>
    <name evidence="3" type="ORF">g.43741</name>
</gene>
<feature type="domain" description="Methyltransferase FkbM" evidence="2">
    <location>
        <begin position="135"/>
        <end position="279"/>
    </location>
</feature>
<keyword evidence="1" id="KW-1133">Transmembrane helix</keyword>
<dbReference type="InterPro" id="IPR053202">
    <property type="entry name" value="EGF_Rcpt_Signaling_Reg"/>
</dbReference>
<dbReference type="PANTHER" id="PTHR34009:SF2">
    <property type="entry name" value="PROTEIN STAR"/>
    <property type="match status" value="1"/>
</dbReference>
<dbReference type="GO" id="GO:0031902">
    <property type="term" value="C:late endosome membrane"/>
    <property type="evidence" value="ECO:0007669"/>
    <property type="project" value="TreeGrafter"/>
</dbReference>
<dbReference type="Gene3D" id="3.40.50.150">
    <property type="entry name" value="Vaccinia Virus protein VP39"/>
    <property type="match status" value="1"/>
</dbReference>
<feature type="transmembrane region" description="Helical" evidence="1">
    <location>
        <begin position="20"/>
        <end position="37"/>
    </location>
</feature>
<reference evidence="3" key="1">
    <citation type="submission" date="2015-11" db="EMBL/GenBank/DDBJ databases">
        <title>De novo transcriptome assembly of four potential Pierce s Disease insect vectors from Arizona vineyards.</title>
        <authorList>
            <person name="Tassone E.E."/>
        </authorList>
    </citation>
    <scope>NUCLEOTIDE SEQUENCE</scope>
</reference>
<evidence type="ECO:0000256" key="1">
    <source>
        <dbReference type="SAM" id="Phobius"/>
    </source>
</evidence>
<evidence type="ECO:0000259" key="2">
    <source>
        <dbReference type="Pfam" id="PF05050"/>
    </source>
</evidence>
<keyword evidence="1" id="KW-0812">Transmembrane</keyword>
<name>A0A1B6KH18_9HEMI</name>
<organism evidence="3">
    <name type="scientific">Graphocephala atropunctata</name>
    <dbReference type="NCBI Taxonomy" id="36148"/>
    <lineage>
        <taxon>Eukaryota</taxon>
        <taxon>Metazoa</taxon>
        <taxon>Ecdysozoa</taxon>
        <taxon>Arthropoda</taxon>
        <taxon>Hexapoda</taxon>
        <taxon>Insecta</taxon>
        <taxon>Pterygota</taxon>
        <taxon>Neoptera</taxon>
        <taxon>Paraneoptera</taxon>
        <taxon>Hemiptera</taxon>
        <taxon>Auchenorrhyncha</taxon>
        <taxon>Membracoidea</taxon>
        <taxon>Cicadellidae</taxon>
        <taxon>Cicadellinae</taxon>
        <taxon>Cicadellini</taxon>
        <taxon>Graphocephala</taxon>
    </lineage>
</organism>
<dbReference type="InterPro" id="IPR029063">
    <property type="entry name" value="SAM-dependent_MTases_sf"/>
</dbReference>
<dbReference type="GO" id="GO:0005794">
    <property type="term" value="C:Golgi apparatus"/>
    <property type="evidence" value="ECO:0007669"/>
    <property type="project" value="TreeGrafter"/>
</dbReference>
<dbReference type="GO" id="GO:0005789">
    <property type="term" value="C:endoplasmic reticulum membrane"/>
    <property type="evidence" value="ECO:0007669"/>
    <property type="project" value="TreeGrafter"/>
</dbReference>
<dbReference type="InterPro" id="IPR006342">
    <property type="entry name" value="FkbM_mtfrase"/>
</dbReference>
<evidence type="ECO:0000313" key="3">
    <source>
        <dbReference type="EMBL" id="JAT10736.1"/>
    </source>
</evidence>
<dbReference type="GO" id="GO:0006888">
    <property type="term" value="P:endoplasmic reticulum to Golgi vesicle-mediated transport"/>
    <property type="evidence" value="ECO:0007669"/>
    <property type="project" value="TreeGrafter"/>
</dbReference>
<dbReference type="GO" id="GO:0016197">
    <property type="term" value="P:endosomal transport"/>
    <property type="evidence" value="ECO:0007669"/>
    <property type="project" value="TreeGrafter"/>
</dbReference>
<keyword evidence="1" id="KW-0472">Membrane</keyword>
<dbReference type="GO" id="GO:0005886">
    <property type="term" value="C:plasma membrane"/>
    <property type="evidence" value="ECO:0007669"/>
    <property type="project" value="TreeGrafter"/>
</dbReference>
<accession>A0A1B6KH18</accession>
<dbReference type="Pfam" id="PF05050">
    <property type="entry name" value="Methyltransf_21"/>
    <property type="match status" value="1"/>
</dbReference>
<sequence>MNMYQSKIFWSRPTLKGFKIWIIISICCVLLIAGTFLTSESGTKVFDWQSRLPPTPNVDKWYNYSAGDSFDGEQIAMDNPKVIKKLLTHFLLPPPKSGPKHVYYLTSPETQDTSMGQSEKIRNILHDRKDGFFIECGALDGETRSNTLYMERFLNWSGLLIEADPLNFGQMLRKNRRTWLSPTCLSKTPYPQIVSFKQDFNIGRISDSEVGQQRDGFVDVQCFPIYSYLLALNVTHVDYFSLDVEGDELEVLKTIPFDKVDIETLSVEFAHVPDGKEALQEFMITKGYSVVAEVTHPQWLANDFIFVKNKI</sequence>
<dbReference type="EMBL" id="GEBQ01029241">
    <property type="protein sequence ID" value="JAT10736.1"/>
    <property type="molecule type" value="Transcribed_RNA"/>
</dbReference>